<dbReference type="GO" id="GO:0005506">
    <property type="term" value="F:iron ion binding"/>
    <property type="evidence" value="ECO:0007669"/>
    <property type="project" value="InterPro"/>
</dbReference>
<dbReference type="AlphaFoldDB" id="A0AAN2C050"/>
<dbReference type="PRINTS" id="PR00606">
    <property type="entry name" value="CYTCHROMECID"/>
</dbReference>
<keyword evidence="3 6" id="KW-0479">Metal-binding</keyword>
<accession>A0AAN2C050</accession>
<dbReference type="Pfam" id="PF00034">
    <property type="entry name" value="Cytochrom_C"/>
    <property type="match status" value="1"/>
</dbReference>
<evidence type="ECO:0000256" key="4">
    <source>
        <dbReference type="ARBA" id="ARBA00022982"/>
    </source>
</evidence>
<protein>
    <submittedName>
        <fullName evidence="9">Cytochrome c-552</fullName>
    </submittedName>
</protein>
<evidence type="ECO:0000313" key="9">
    <source>
        <dbReference type="EMBL" id="BCK88746.1"/>
    </source>
</evidence>
<evidence type="ECO:0000256" key="6">
    <source>
        <dbReference type="PIRSR" id="PIRSR602324-1"/>
    </source>
</evidence>
<evidence type="ECO:0000256" key="3">
    <source>
        <dbReference type="ARBA" id="ARBA00022723"/>
    </source>
</evidence>
<keyword evidence="1" id="KW-0813">Transport</keyword>
<feature type="domain" description="Cytochrome c" evidence="8">
    <location>
        <begin position="13"/>
        <end position="115"/>
    </location>
</feature>
<reference evidence="9 10" key="1">
    <citation type="journal article" date="2022" name="Int. J. Syst. Evol. Microbiol.">
        <title>&lt;i&gt;Sideroxyarcus emersonii&lt;/i&gt; gen. nov. sp. nov., a neutrophilic, microaerobic iron- and thiosulfate-oxidizing bacterium isolated from iron-rich wetland sediment.</title>
        <authorList>
            <person name="Kato S."/>
            <person name="Itoh T."/>
            <person name="Iino T."/>
            <person name="Ohkuma M."/>
        </authorList>
    </citation>
    <scope>NUCLEOTIDE SEQUENCE [LARGE SCALE GENOMIC DNA]</scope>
    <source>
        <strain evidence="9 10">MIZ01</strain>
    </source>
</reference>
<feature type="chain" id="PRO_5042850037" evidence="7">
    <location>
        <begin position="23"/>
        <end position="120"/>
    </location>
</feature>
<evidence type="ECO:0000256" key="7">
    <source>
        <dbReference type="SAM" id="SignalP"/>
    </source>
</evidence>
<dbReference type="SUPFAM" id="SSF46626">
    <property type="entry name" value="Cytochrome c"/>
    <property type="match status" value="1"/>
</dbReference>
<keyword evidence="10" id="KW-1185">Reference proteome</keyword>
<evidence type="ECO:0000256" key="5">
    <source>
        <dbReference type="ARBA" id="ARBA00023004"/>
    </source>
</evidence>
<comment type="PTM">
    <text evidence="6">Binds 1 heme c group covalently per subunit.</text>
</comment>
<dbReference type="GO" id="GO:0020037">
    <property type="term" value="F:heme binding"/>
    <property type="evidence" value="ECO:0007669"/>
    <property type="project" value="InterPro"/>
</dbReference>
<keyword evidence="4" id="KW-0249">Electron transport</keyword>
<dbReference type="Proteomes" id="UP001320326">
    <property type="component" value="Chromosome"/>
</dbReference>
<dbReference type="InterPro" id="IPR036909">
    <property type="entry name" value="Cyt_c-like_dom_sf"/>
</dbReference>
<organism evidence="9 10">
    <name type="scientific">Sideroxyarcus emersonii</name>
    <dbReference type="NCBI Taxonomy" id="2764705"/>
    <lineage>
        <taxon>Bacteria</taxon>
        <taxon>Pseudomonadati</taxon>
        <taxon>Pseudomonadota</taxon>
        <taxon>Betaproteobacteria</taxon>
        <taxon>Nitrosomonadales</taxon>
        <taxon>Gallionellaceae</taxon>
        <taxon>Sideroxyarcus</taxon>
    </lineage>
</organism>
<evidence type="ECO:0000256" key="1">
    <source>
        <dbReference type="ARBA" id="ARBA00022448"/>
    </source>
</evidence>
<feature type="binding site" description="covalent" evidence="6">
    <location>
        <position position="34"/>
    </location>
    <ligand>
        <name>heme c</name>
        <dbReference type="ChEBI" id="CHEBI:61717"/>
    </ligand>
</feature>
<evidence type="ECO:0000256" key="2">
    <source>
        <dbReference type="ARBA" id="ARBA00022617"/>
    </source>
</evidence>
<keyword evidence="2 6" id="KW-0349">Heme</keyword>
<evidence type="ECO:0000313" key="10">
    <source>
        <dbReference type="Proteomes" id="UP001320326"/>
    </source>
</evidence>
<feature type="signal peptide" evidence="7">
    <location>
        <begin position="1"/>
        <end position="22"/>
    </location>
</feature>
<sequence>MKSVIGSIAATAGLMIAGNTLAVDMPPLAKELNCVACHAIDHKVVGPAWRDVANRYTGKGVKTFTYKGKEYPLIEGLVMKVSKGGSGNWGSMPMPANDLSGVKKAQITELVKFEQSLANK</sequence>
<dbReference type="EMBL" id="AP023423">
    <property type="protein sequence ID" value="BCK88746.1"/>
    <property type="molecule type" value="Genomic_DNA"/>
</dbReference>
<dbReference type="PROSITE" id="PS51007">
    <property type="entry name" value="CYTC"/>
    <property type="match status" value="1"/>
</dbReference>
<feature type="binding site" description="axial binding residue" evidence="6">
    <location>
        <position position="38"/>
    </location>
    <ligand>
        <name>heme c</name>
        <dbReference type="ChEBI" id="CHEBI:61717"/>
    </ligand>
    <ligandPart>
        <name>Fe</name>
        <dbReference type="ChEBI" id="CHEBI:18248"/>
    </ligandPart>
</feature>
<dbReference type="RefSeq" id="WP_237247254.1">
    <property type="nucleotide sequence ID" value="NZ_AP023423.1"/>
</dbReference>
<name>A0AAN2C050_9PROT</name>
<keyword evidence="7" id="KW-0732">Signal</keyword>
<proteinExistence type="predicted"/>
<evidence type="ECO:0000259" key="8">
    <source>
        <dbReference type="PROSITE" id="PS51007"/>
    </source>
</evidence>
<dbReference type="Gene3D" id="1.10.760.10">
    <property type="entry name" value="Cytochrome c-like domain"/>
    <property type="match status" value="1"/>
</dbReference>
<dbReference type="InterPro" id="IPR002324">
    <property type="entry name" value="Cyt_c_ID"/>
</dbReference>
<dbReference type="KEGG" id="seme:MIZ01_2552"/>
<dbReference type="GO" id="GO:0009055">
    <property type="term" value="F:electron transfer activity"/>
    <property type="evidence" value="ECO:0007669"/>
    <property type="project" value="InterPro"/>
</dbReference>
<gene>
    <name evidence="9" type="ORF">MIZ01_2552</name>
</gene>
<keyword evidence="5 6" id="KW-0408">Iron</keyword>
<dbReference type="InterPro" id="IPR009056">
    <property type="entry name" value="Cyt_c-like_dom"/>
</dbReference>
<feature type="binding site" description="covalent" evidence="6">
    <location>
        <position position="94"/>
    </location>
    <ligand>
        <name>heme c</name>
        <dbReference type="ChEBI" id="CHEBI:61717"/>
    </ligand>
</feature>